<sequence length="121" mass="14223">MEHPKHIRINEYDYSLTDERIAKFPVERRGHSKLLVYRQGEISEDFFVSLPSYLPKGSLLIFNNTKVIQARLHFLKDTGASIEIFCLEPAEPKDYALNFQQTEQSAWFCMIGNLKKWKEDI</sequence>
<keyword evidence="5" id="KW-0328">Glycosyltransferase</keyword>
<dbReference type="SUPFAM" id="SSF111337">
    <property type="entry name" value="QueA-like"/>
    <property type="match status" value="1"/>
</dbReference>
<gene>
    <name evidence="5" type="ORF">EZS27_043288</name>
</gene>
<evidence type="ECO:0000256" key="4">
    <source>
        <dbReference type="ARBA" id="ARBA00022785"/>
    </source>
</evidence>
<dbReference type="EC" id="2.4.99.17" evidence="5"/>
<dbReference type="InterPro" id="IPR042118">
    <property type="entry name" value="QueA_dom1"/>
</dbReference>
<evidence type="ECO:0000256" key="3">
    <source>
        <dbReference type="ARBA" id="ARBA00022691"/>
    </source>
</evidence>
<dbReference type="GO" id="GO:0051075">
    <property type="term" value="F:S-adenosylmethionine:tRNA ribosyltransferase-isomerase activity"/>
    <property type="evidence" value="ECO:0007669"/>
    <property type="project" value="UniProtKB-EC"/>
</dbReference>
<dbReference type="GO" id="GO:0008616">
    <property type="term" value="P:tRNA queuosine(34) biosynthetic process"/>
    <property type="evidence" value="ECO:0007669"/>
    <property type="project" value="UniProtKB-KW"/>
</dbReference>
<dbReference type="EMBL" id="SNRY01011010">
    <property type="protein sequence ID" value="KAA6305061.1"/>
    <property type="molecule type" value="Genomic_DNA"/>
</dbReference>
<dbReference type="PANTHER" id="PTHR30307">
    <property type="entry name" value="S-ADENOSYLMETHIONINE:TRNA RIBOSYLTRANSFERASE-ISOMERASE"/>
    <property type="match status" value="1"/>
</dbReference>
<organism evidence="5">
    <name type="scientific">termite gut metagenome</name>
    <dbReference type="NCBI Taxonomy" id="433724"/>
    <lineage>
        <taxon>unclassified sequences</taxon>
        <taxon>metagenomes</taxon>
        <taxon>organismal metagenomes</taxon>
    </lineage>
</organism>
<evidence type="ECO:0000256" key="1">
    <source>
        <dbReference type="ARBA" id="ARBA00022490"/>
    </source>
</evidence>
<evidence type="ECO:0000313" key="5">
    <source>
        <dbReference type="EMBL" id="KAA6305061.1"/>
    </source>
</evidence>
<keyword evidence="2 5" id="KW-0808">Transferase</keyword>
<keyword evidence="4" id="KW-0671">Queuosine biosynthesis</keyword>
<comment type="caution">
    <text evidence="5">The sequence shown here is derived from an EMBL/GenBank/DDBJ whole genome shotgun (WGS) entry which is preliminary data.</text>
</comment>
<dbReference type="AlphaFoldDB" id="A0A5J4P8L0"/>
<name>A0A5J4P8L0_9ZZZZ</name>
<evidence type="ECO:0000256" key="2">
    <source>
        <dbReference type="ARBA" id="ARBA00022679"/>
    </source>
</evidence>
<accession>A0A5J4P8L0</accession>
<dbReference type="PANTHER" id="PTHR30307:SF0">
    <property type="entry name" value="S-ADENOSYLMETHIONINE:TRNA RIBOSYLTRANSFERASE-ISOMERASE"/>
    <property type="match status" value="1"/>
</dbReference>
<dbReference type="Gene3D" id="3.40.1780.10">
    <property type="entry name" value="QueA-like"/>
    <property type="match status" value="1"/>
</dbReference>
<dbReference type="InterPro" id="IPR003699">
    <property type="entry name" value="QueA"/>
</dbReference>
<dbReference type="Pfam" id="PF02547">
    <property type="entry name" value="Queuosine_synth"/>
    <property type="match status" value="1"/>
</dbReference>
<dbReference type="FunFam" id="3.40.1780.10:FF:000005">
    <property type="entry name" value="S-adenosylmethionine:tRNA ribosyltransferase-isomerase"/>
    <property type="match status" value="1"/>
</dbReference>
<dbReference type="InterPro" id="IPR036100">
    <property type="entry name" value="QueA_sf"/>
</dbReference>
<feature type="non-terminal residue" evidence="5">
    <location>
        <position position="121"/>
    </location>
</feature>
<reference evidence="5" key="1">
    <citation type="submission" date="2019-03" db="EMBL/GenBank/DDBJ databases">
        <title>Single cell metagenomics reveals metabolic interactions within the superorganism composed of flagellate Streblomastix strix and complex community of Bacteroidetes bacteria on its surface.</title>
        <authorList>
            <person name="Treitli S.C."/>
            <person name="Kolisko M."/>
            <person name="Husnik F."/>
            <person name="Keeling P."/>
            <person name="Hampl V."/>
        </authorList>
    </citation>
    <scope>NUCLEOTIDE SEQUENCE</scope>
    <source>
        <strain evidence="5">STM</strain>
    </source>
</reference>
<keyword evidence="1" id="KW-0963">Cytoplasm</keyword>
<keyword evidence="5" id="KW-0413">Isomerase</keyword>
<proteinExistence type="predicted"/>
<keyword evidence="3" id="KW-0949">S-adenosyl-L-methionine</keyword>
<protein>
    <submittedName>
        <fullName evidence="5">S-adenosylmethionine:tRNA ribosyltransferase-isomerase</fullName>
        <ecNumber evidence="5">2.4.99.17</ecNumber>
    </submittedName>
</protein>